<evidence type="ECO:0000313" key="3">
    <source>
        <dbReference type="Proteomes" id="UP000053647"/>
    </source>
</evidence>
<protein>
    <submittedName>
        <fullName evidence="2">Uncharacterized protein</fullName>
    </submittedName>
</protein>
<feature type="compositionally biased region" description="Basic and acidic residues" evidence="1">
    <location>
        <begin position="91"/>
        <end position="103"/>
    </location>
</feature>
<dbReference type="OrthoDB" id="2712203at2759"/>
<dbReference type="Proteomes" id="UP000053647">
    <property type="component" value="Unassembled WGS sequence"/>
</dbReference>
<evidence type="ECO:0000313" key="2">
    <source>
        <dbReference type="EMBL" id="KIJ09801.1"/>
    </source>
</evidence>
<feature type="compositionally biased region" description="Basic and acidic residues" evidence="1">
    <location>
        <begin position="198"/>
        <end position="211"/>
    </location>
</feature>
<feature type="compositionally biased region" description="Basic residues" evidence="1">
    <location>
        <begin position="1"/>
        <end position="11"/>
    </location>
</feature>
<proteinExistence type="predicted"/>
<feature type="compositionally biased region" description="Polar residues" evidence="1">
    <location>
        <begin position="39"/>
        <end position="57"/>
    </location>
</feature>
<keyword evidence="3" id="KW-1185">Reference proteome</keyword>
<sequence length="315" mass="33005">MEGQGRVKRRREVSEKGKKSNRRGNEKVATTRGPGICATDQTVNGVSLVDPTSSQDDTPGAQVDTPPPPSLTTPTLPPMSNSSCRTHKDKGKSQGKRDSRGRGGNEAAGRASEQGAAARGLGKGATDQTTSSEGLAAMPSSQDNDSMDDDDQDARVKPQEPTSRRQMAIEEAADTVNLDVKDVRPTMPAGTSNGPQDELNKIEKEVEKGEGDGEFNEGVEGERTNRGADKKAVTVRGSGESATDQTTDDKDATAPASSPDDDSGDLNTHRAGGVSLVKPTSSQDDVPGTHINAPSPPPPSTPNLPFGVFFLSEDE</sequence>
<feature type="compositionally biased region" description="Low complexity" evidence="1">
    <location>
        <begin position="105"/>
        <end position="120"/>
    </location>
</feature>
<evidence type="ECO:0000256" key="1">
    <source>
        <dbReference type="SAM" id="MobiDB-lite"/>
    </source>
</evidence>
<dbReference type="HOGENOM" id="CLU_883085_0_0_1"/>
<reference evidence="3" key="2">
    <citation type="submission" date="2015-01" db="EMBL/GenBank/DDBJ databases">
        <title>Evolutionary Origins and Diversification of the Mycorrhizal Mutualists.</title>
        <authorList>
            <consortium name="DOE Joint Genome Institute"/>
            <consortium name="Mycorrhizal Genomics Consortium"/>
            <person name="Kohler A."/>
            <person name="Kuo A."/>
            <person name="Nagy L.G."/>
            <person name="Floudas D."/>
            <person name="Copeland A."/>
            <person name="Barry K.W."/>
            <person name="Cichocki N."/>
            <person name="Veneault-Fourrey C."/>
            <person name="LaButti K."/>
            <person name="Lindquist E.A."/>
            <person name="Lipzen A."/>
            <person name="Lundell T."/>
            <person name="Morin E."/>
            <person name="Murat C."/>
            <person name="Riley R."/>
            <person name="Ohm R."/>
            <person name="Sun H."/>
            <person name="Tunlid A."/>
            <person name="Henrissat B."/>
            <person name="Grigoriev I.V."/>
            <person name="Hibbett D.S."/>
            <person name="Martin F."/>
        </authorList>
    </citation>
    <scope>NUCLEOTIDE SEQUENCE [LARGE SCALE GENOMIC DNA]</scope>
    <source>
        <strain evidence="3">ATCC 200175</strain>
    </source>
</reference>
<feature type="compositionally biased region" description="Basic and acidic residues" evidence="1">
    <location>
        <begin position="12"/>
        <end position="26"/>
    </location>
</feature>
<feature type="compositionally biased region" description="Basic and acidic residues" evidence="1">
    <location>
        <begin position="220"/>
        <end position="232"/>
    </location>
</feature>
<reference evidence="2 3" key="1">
    <citation type="submission" date="2014-06" db="EMBL/GenBank/DDBJ databases">
        <authorList>
            <consortium name="DOE Joint Genome Institute"/>
            <person name="Kuo A."/>
            <person name="Kohler A."/>
            <person name="Nagy L.G."/>
            <person name="Floudas D."/>
            <person name="Copeland A."/>
            <person name="Barry K.W."/>
            <person name="Cichocki N."/>
            <person name="Veneault-Fourrey C."/>
            <person name="LaButti K."/>
            <person name="Lindquist E.A."/>
            <person name="Lipzen A."/>
            <person name="Lundell T."/>
            <person name="Morin E."/>
            <person name="Murat C."/>
            <person name="Sun H."/>
            <person name="Tunlid A."/>
            <person name="Henrissat B."/>
            <person name="Grigoriev I.V."/>
            <person name="Hibbett D.S."/>
            <person name="Martin F."/>
            <person name="Nordberg H.P."/>
            <person name="Cantor M.N."/>
            <person name="Hua S.X."/>
        </authorList>
    </citation>
    <scope>NUCLEOTIDE SEQUENCE [LARGE SCALE GENOMIC DNA]</scope>
    <source>
        <strain evidence="2 3">ATCC 200175</strain>
    </source>
</reference>
<dbReference type="AlphaFoldDB" id="A0A0C9TRK2"/>
<organism evidence="2 3">
    <name type="scientific">Paxillus involutus ATCC 200175</name>
    <dbReference type="NCBI Taxonomy" id="664439"/>
    <lineage>
        <taxon>Eukaryota</taxon>
        <taxon>Fungi</taxon>
        <taxon>Dikarya</taxon>
        <taxon>Basidiomycota</taxon>
        <taxon>Agaricomycotina</taxon>
        <taxon>Agaricomycetes</taxon>
        <taxon>Agaricomycetidae</taxon>
        <taxon>Boletales</taxon>
        <taxon>Paxilineae</taxon>
        <taxon>Paxillaceae</taxon>
        <taxon>Paxillus</taxon>
    </lineage>
</organism>
<accession>A0A0C9TRK2</accession>
<feature type="compositionally biased region" description="Pro residues" evidence="1">
    <location>
        <begin position="65"/>
        <end position="77"/>
    </location>
</feature>
<dbReference type="EMBL" id="KN819434">
    <property type="protein sequence ID" value="KIJ09801.1"/>
    <property type="molecule type" value="Genomic_DNA"/>
</dbReference>
<gene>
    <name evidence="2" type="ORF">PAXINDRAFT_17134</name>
</gene>
<feature type="region of interest" description="Disordered" evidence="1">
    <location>
        <begin position="1"/>
        <end position="315"/>
    </location>
</feature>
<name>A0A0C9TRK2_PAXIN</name>